<dbReference type="EMBL" id="JAIWYP010000009">
    <property type="protein sequence ID" value="KAH3774848.1"/>
    <property type="molecule type" value="Genomic_DNA"/>
</dbReference>
<comment type="caution">
    <text evidence="2">The sequence shown here is derived from an EMBL/GenBank/DDBJ whole genome shotgun (WGS) entry which is preliminary data.</text>
</comment>
<reference evidence="2" key="2">
    <citation type="submission" date="2020-11" db="EMBL/GenBank/DDBJ databases">
        <authorList>
            <person name="McCartney M.A."/>
            <person name="Auch B."/>
            <person name="Kono T."/>
            <person name="Mallez S."/>
            <person name="Becker A."/>
            <person name="Gohl D.M."/>
            <person name="Silverstein K.A.T."/>
            <person name="Koren S."/>
            <person name="Bechman K.B."/>
            <person name="Herman A."/>
            <person name="Abrahante J.E."/>
            <person name="Garbe J."/>
        </authorList>
    </citation>
    <scope>NUCLEOTIDE SEQUENCE</scope>
    <source>
        <strain evidence="2">Duluth1</strain>
        <tissue evidence="2">Whole animal</tissue>
    </source>
</reference>
<dbReference type="EMBL" id="JAIWYP010000009">
    <property type="protein sequence ID" value="KAH3775028.1"/>
    <property type="molecule type" value="Genomic_DNA"/>
</dbReference>
<reference evidence="2" key="1">
    <citation type="journal article" date="2019" name="bioRxiv">
        <title>The Genome of the Zebra Mussel, Dreissena polymorpha: A Resource for Invasive Species Research.</title>
        <authorList>
            <person name="McCartney M.A."/>
            <person name="Auch B."/>
            <person name="Kono T."/>
            <person name="Mallez S."/>
            <person name="Zhang Y."/>
            <person name="Obille A."/>
            <person name="Becker A."/>
            <person name="Abrahante J.E."/>
            <person name="Garbe J."/>
            <person name="Badalamenti J.P."/>
            <person name="Herman A."/>
            <person name="Mangelson H."/>
            <person name="Liachko I."/>
            <person name="Sullivan S."/>
            <person name="Sone E.D."/>
            <person name="Koren S."/>
            <person name="Silverstein K.A.T."/>
            <person name="Beckman K.B."/>
            <person name="Gohl D.M."/>
        </authorList>
    </citation>
    <scope>NUCLEOTIDE SEQUENCE</scope>
    <source>
        <strain evidence="2">Duluth1</strain>
        <tissue evidence="2">Whole animal</tissue>
    </source>
</reference>
<proteinExistence type="predicted"/>
<gene>
    <name evidence="1" type="ORF">DPMN_176241</name>
    <name evidence="2" type="ORF">DPMN_176424</name>
</gene>
<name>A0A9D4E8D0_DREPO</name>
<evidence type="ECO:0000313" key="1">
    <source>
        <dbReference type="EMBL" id="KAH3774848.1"/>
    </source>
</evidence>
<evidence type="ECO:0000313" key="2">
    <source>
        <dbReference type="EMBL" id="KAH3775028.1"/>
    </source>
</evidence>
<keyword evidence="3" id="KW-1185">Reference proteome</keyword>
<sequence>MKNITSRVLTRKNAPRTGDHICRRTISIFELSRVIIITNENIPATFGNLFNRPEPFFKLIQDILKLNVLTKSHEAWTINLLLDHLKKNTPPPRGLVFQQTRTIF</sequence>
<evidence type="ECO:0000313" key="3">
    <source>
        <dbReference type="Proteomes" id="UP000828390"/>
    </source>
</evidence>
<accession>A0A9D4E8D0</accession>
<organism evidence="2 3">
    <name type="scientific">Dreissena polymorpha</name>
    <name type="common">Zebra mussel</name>
    <name type="synonym">Mytilus polymorpha</name>
    <dbReference type="NCBI Taxonomy" id="45954"/>
    <lineage>
        <taxon>Eukaryota</taxon>
        <taxon>Metazoa</taxon>
        <taxon>Spiralia</taxon>
        <taxon>Lophotrochozoa</taxon>
        <taxon>Mollusca</taxon>
        <taxon>Bivalvia</taxon>
        <taxon>Autobranchia</taxon>
        <taxon>Heteroconchia</taxon>
        <taxon>Euheterodonta</taxon>
        <taxon>Imparidentia</taxon>
        <taxon>Neoheterodontei</taxon>
        <taxon>Myida</taxon>
        <taxon>Dreissenoidea</taxon>
        <taxon>Dreissenidae</taxon>
        <taxon>Dreissena</taxon>
    </lineage>
</organism>
<protein>
    <submittedName>
        <fullName evidence="2">Uncharacterized protein</fullName>
    </submittedName>
</protein>
<dbReference type="Proteomes" id="UP000828390">
    <property type="component" value="Unassembled WGS sequence"/>
</dbReference>
<dbReference type="AlphaFoldDB" id="A0A9D4E8D0"/>